<dbReference type="EMBL" id="CAVNYO010000102">
    <property type="protein sequence ID" value="CAK5265880.1"/>
    <property type="molecule type" value="Genomic_DNA"/>
</dbReference>
<dbReference type="Proteomes" id="UP001295794">
    <property type="component" value="Unassembled WGS sequence"/>
</dbReference>
<evidence type="ECO:0000313" key="3">
    <source>
        <dbReference type="Proteomes" id="UP001295794"/>
    </source>
</evidence>
<reference evidence="2" key="1">
    <citation type="submission" date="2023-11" db="EMBL/GenBank/DDBJ databases">
        <authorList>
            <person name="De Vega J J."/>
            <person name="De Vega J J."/>
        </authorList>
    </citation>
    <scope>NUCLEOTIDE SEQUENCE</scope>
</reference>
<feature type="region of interest" description="Disordered" evidence="1">
    <location>
        <begin position="1"/>
        <end position="23"/>
    </location>
</feature>
<proteinExistence type="predicted"/>
<evidence type="ECO:0000256" key="1">
    <source>
        <dbReference type="SAM" id="MobiDB-lite"/>
    </source>
</evidence>
<keyword evidence="3" id="KW-1185">Reference proteome</keyword>
<feature type="compositionally biased region" description="Polar residues" evidence="1">
    <location>
        <begin position="202"/>
        <end position="212"/>
    </location>
</feature>
<comment type="caution">
    <text evidence="2">The sequence shown here is derived from an EMBL/GenBank/DDBJ whole genome shotgun (WGS) entry which is preliminary data.</text>
</comment>
<sequence length="262" mass="28280">MSQPPSPNASASSAPSPTHPREHLVTVDNVTLLVSSSSRMSFTTGRGANRKYIEINVSVAKSQDDPDADEVTVEASSTKVAAAGRIVVHTKKALDAHISLNASAPDFAAASVLARSANGTPNARSEARRAHPSDEDSEPTVKKEEDDEARPNARAAKRRRGDITAETDARGVKEEGGVDDEHGPSTRRAKRVKREHTLRAVASQSTVASQPALNDGRPRGRYPVDFNLEIPRQYITWIDGDPILCGRAPYRRGQPNYFLAGQ</sequence>
<name>A0AAD2H0I1_9AGAR</name>
<feature type="compositionally biased region" description="Basic residues" evidence="1">
    <location>
        <begin position="185"/>
        <end position="196"/>
    </location>
</feature>
<feature type="compositionally biased region" description="Basic and acidic residues" evidence="1">
    <location>
        <begin position="125"/>
        <end position="144"/>
    </location>
</feature>
<protein>
    <submittedName>
        <fullName evidence="2">Uncharacterized protein</fullName>
    </submittedName>
</protein>
<evidence type="ECO:0000313" key="2">
    <source>
        <dbReference type="EMBL" id="CAK5265880.1"/>
    </source>
</evidence>
<dbReference type="AlphaFoldDB" id="A0AAD2H0I1"/>
<feature type="compositionally biased region" description="Basic and acidic residues" evidence="1">
    <location>
        <begin position="161"/>
        <end position="184"/>
    </location>
</feature>
<organism evidence="2 3">
    <name type="scientific">Mycena citricolor</name>
    <dbReference type="NCBI Taxonomy" id="2018698"/>
    <lineage>
        <taxon>Eukaryota</taxon>
        <taxon>Fungi</taxon>
        <taxon>Dikarya</taxon>
        <taxon>Basidiomycota</taxon>
        <taxon>Agaricomycotina</taxon>
        <taxon>Agaricomycetes</taxon>
        <taxon>Agaricomycetidae</taxon>
        <taxon>Agaricales</taxon>
        <taxon>Marasmiineae</taxon>
        <taxon>Mycenaceae</taxon>
        <taxon>Mycena</taxon>
    </lineage>
</organism>
<feature type="region of interest" description="Disordered" evidence="1">
    <location>
        <begin position="117"/>
        <end position="220"/>
    </location>
</feature>
<gene>
    <name evidence="2" type="ORF">MYCIT1_LOCUS7223</name>
</gene>
<accession>A0AAD2H0I1</accession>